<comment type="caution">
    <text evidence="3">The sequence shown here is derived from an EMBL/GenBank/DDBJ whole genome shotgun (WGS) entry which is preliminary data.</text>
</comment>
<dbReference type="InterPro" id="IPR036291">
    <property type="entry name" value="NAD(P)-bd_dom_sf"/>
</dbReference>
<dbReference type="SUPFAM" id="SSF51735">
    <property type="entry name" value="NAD(P)-binding Rossmann-fold domains"/>
    <property type="match status" value="1"/>
</dbReference>
<dbReference type="Pfam" id="PF02254">
    <property type="entry name" value="TrkA_N"/>
    <property type="match status" value="1"/>
</dbReference>
<feature type="domain" description="RCK C-terminal" evidence="2">
    <location>
        <begin position="139"/>
        <end position="220"/>
    </location>
</feature>
<dbReference type="OrthoDB" id="9776294at2"/>
<dbReference type="PATRIC" id="fig|265726.11.peg.959"/>
<dbReference type="AlphaFoldDB" id="A0A0F5VBA2"/>
<dbReference type="STRING" id="265726.KY46_13630"/>
<dbReference type="InterPro" id="IPR036721">
    <property type="entry name" value="RCK_C_sf"/>
</dbReference>
<dbReference type="PANTHER" id="PTHR43833">
    <property type="entry name" value="POTASSIUM CHANNEL PROTEIN 2-RELATED-RELATED"/>
    <property type="match status" value="1"/>
</dbReference>
<dbReference type="SUPFAM" id="SSF116726">
    <property type="entry name" value="TrkA C-terminal domain-like"/>
    <property type="match status" value="1"/>
</dbReference>
<dbReference type="Gene3D" id="3.30.70.1450">
    <property type="entry name" value="Regulator of K+ conductance, C-terminal domain"/>
    <property type="match status" value="1"/>
</dbReference>
<dbReference type="Proteomes" id="UP000033633">
    <property type="component" value="Unassembled WGS sequence"/>
</dbReference>
<dbReference type="PROSITE" id="PS51202">
    <property type="entry name" value="RCK_C"/>
    <property type="match status" value="1"/>
</dbReference>
<reference evidence="3 4" key="1">
    <citation type="submission" date="2014-12" db="EMBL/GenBank/DDBJ databases">
        <title>Mercury Reductase activity and rhizosphere competence traits in the genome of root associated Photobacterium halotolerans MELD1.</title>
        <authorList>
            <person name="Mathew D.C."/>
            <person name="Huang C.-C."/>
        </authorList>
    </citation>
    <scope>NUCLEOTIDE SEQUENCE [LARGE SCALE GENOMIC DNA]</scope>
    <source>
        <strain evidence="3 4">MELD1</strain>
    </source>
</reference>
<evidence type="ECO:0000259" key="2">
    <source>
        <dbReference type="PROSITE" id="PS51202"/>
    </source>
</evidence>
<protein>
    <submittedName>
        <fullName evidence="3">Potassium transporter KtrA</fullName>
    </submittedName>
</protein>
<dbReference type="RefSeq" id="WP_046221181.1">
    <property type="nucleotide sequence ID" value="NZ_JWYV01000011.1"/>
</dbReference>
<dbReference type="InterPro" id="IPR003148">
    <property type="entry name" value="RCK_N"/>
</dbReference>
<evidence type="ECO:0000313" key="3">
    <source>
        <dbReference type="EMBL" id="KKC99403.1"/>
    </source>
</evidence>
<sequence>MAAESKQVAVIGLGRFGMALCHELNQHGAEVLAIDINEDLVRKAADHVTQAIVADCSVEDTVSELKLDDYDIAMVAIGDNVNASILTTLILKESGVKQVWVKAKDRYHAKILHKIGADRVVMPETEMGQRIARIMLDTRIFHYLELGSGLAIAEVVVLTTMMGNPLSAHPCCQGQHTHLLALKRGPELRPHPDKDTRMEIGDILIIAGPESELSVLLKRI</sequence>
<evidence type="ECO:0000259" key="1">
    <source>
        <dbReference type="PROSITE" id="PS51201"/>
    </source>
</evidence>
<keyword evidence="4" id="KW-1185">Reference proteome</keyword>
<gene>
    <name evidence="3" type="ORF">KY46_13630</name>
</gene>
<proteinExistence type="predicted"/>
<accession>A0A0F5VBA2</accession>
<dbReference type="EMBL" id="JWYV01000011">
    <property type="protein sequence ID" value="KKC99403.1"/>
    <property type="molecule type" value="Genomic_DNA"/>
</dbReference>
<feature type="domain" description="RCK N-terminal" evidence="1">
    <location>
        <begin position="5"/>
        <end position="122"/>
    </location>
</feature>
<dbReference type="Gene3D" id="3.40.50.720">
    <property type="entry name" value="NAD(P)-binding Rossmann-like Domain"/>
    <property type="match status" value="1"/>
</dbReference>
<dbReference type="GO" id="GO:0008324">
    <property type="term" value="F:monoatomic cation transmembrane transporter activity"/>
    <property type="evidence" value="ECO:0007669"/>
    <property type="project" value="InterPro"/>
</dbReference>
<evidence type="ECO:0000313" key="4">
    <source>
        <dbReference type="Proteomes" id="UP000033633"/>
    </source>
</evidence>
<dbReference type="PROSITE" id="PS51201">
    <property type="entry name" value="RCK_N"/>
    <property type="match status" value="1"/>
</dbReference>
<dbReference type="PANTHER" id="PTHR43833:SF7">
    <property type="entry name" value="KTR SYSTEM POTASSIUM UPTAKE PROTEIN C"/>
    <property type="match status" value="1"/>
</dbReference>
<dbReference type="GO" id="GO:0006813">
    <property type="term" value="P:potassium ion transport"/>
    <property type="evidence" value="ECO:0007669"/>
    <property type="project" value="InterPro"/>
</dbReference>
<dbReference type="InterPro" id="IPR006037">
    <property type="entry name" value="RCK_C"/>
</dbReference>
<name>A0A0F5VBA2_9GAMM</name>
<organism evidence="3 4">
    <name type="scientific">Photobacterium halotolerans</name>
    <dbReference type="NCBI Taxonomy" id="265726"/>
    <lineage>
        <taxon>Bacteria</taxon>
        <taxon>Pseudomonadati</taxon>
        <taxon>Pseudomonadota</taxon>
        <taxon>Gammaproteobacteria</taxon>
        <taxon>Vibrionales</taxon>
        <taxon>Vibrionaceae</taxon>
        <taxon>Photobacterium</taxon>
    </lineage>
</organism>
<dbReference type="InterPro" id="IPR050721">
    <property type="entry name" value="Trk_Ktr_HKT_K-transport"/>
</dbReference>